<comment type="caution">
    <text evidence="1">The sequence shown here is derived from an EMBL/GenBank/DDBJ whole genome shotgun (WGS) entry which is preliminary data.</text>
</comment>
<dbReference type="OrthoDB" id="5482147at2"/>
<dbReference type="Proteomes" id="UP000183760">
    <property type="component" value="Unassembled WGS sequence"/>
</dbReference>
<dbReference type="EMBL" id="BJXR01000053">
    <property type="protein sequence ID" value="GEN12082.1"/>
    <property type="molecule type" value="Genomic_DNA"/>
</dbReference>
<dbReference type="AlphaFoldDB" id="A0A511TFB4"/>
<organism evidence="1 4">
    <name type="scientific">Myxococcus fulvus</name>
    <dbReference type="NCBI Taxonomy" id="33"/>
    <lineage>
        <taxon>Bacteria</taxon>
        <taxon>Pseudomonadati</taxon>
        <taxon>Myxococcota</taxon>
        <taxon>Myxococcia</taxon>
        <taxon>Myxococcales</taxon>
        <taxon>Cystobacterineae</taxon>
        <taxon>Myxococcaceae</taxon>
        <taxon>Myxococcus</taxon>
    </lineage>
</organism>
<evidence type="ECO:0000313" key="2">
    <source>
        <dbReference type="EMBL" id="SEU36640.1"/>
    </source>
</evidence>
<dbReference type="Proteomes" id="UP000321514">
    <property type="component" value="Unassembled WGS sequence"/>
</dbReference>
<reference evidence="1 4" key="2">
    <citation type="submission" date="2019-07" db="EMBL/GenBank/DDBJ databases">
        <title>Whole genome shotgun sequence of Myxococcus fulvus NBRC 100333.</title>
        <authorList>
            <person name="Hosoyama A."/>
            <person name="Uohara A."/>
            <person name="Ohji S."/>
            <person name="Ichikawa N."/>
        </authorList>
    </citation>
    <scope>NUCLEOTIDE SEQUENCE [LARGE SCALE GENOMIC DNA]</scope>
    <source>
        <strain evidence="1 4">NBRC 100333</strain>
    </source>
</reference>
<reference evidence="2 3" key="1">
    <citation type="submission" date="2016-10" db="EMBL/GenBank/DDBJ databases">
        <authorList>
            <person name="Varghese N."/>
            <person name="Submissions S."/>
        </authorList>
    </citation>
    <scope>NUCLEOTIDE SEQUENCE [LARGE SCALE GENOMIC DNA]</scope>
    <source>
        <strain evidence="2 3">DSM 16525</strain>
    </source>
</reference>
<keyword evidence="3" id="KW-1185">Reference proteome</keyword>
<gene>
    <name evidence="1" type="ORF">MFU01_71190</name>
    <name evidence="2" type="ORF">SAMN05443572_111252</name>
</gene>
<proteinExistence type="predicted"/>
<dbReference type="EMBL" id="FOIB01000011">
    <property type="protein sequence ID" value="SEU36640.1"/>
    <property type="molecule type" value="Genomic_DNA"/>
</dbReference>
<evidence type="ECO:0000313" key="1">
    <source>
        <dbReference type="EMBL" id="GEN12082.1"/>
    </source>
</evidence>
<evidence type="ECO:0000313" key="4">
    <source>
        <dbReference type="Proteomes" id="UP000321514"/>
    </source>
</evidence>
<name>A0A511TFB4_MYXFU</name>
<dbReference type="RefSeq" id="WP_074958015.1">
    <property type="nucleotide sequence ID" value="NZ_BJXR01000053.1"/>
</dbReference>
<sequence length="654" mass="73191">MSILLDDGTGLRELTPELARAWFSRTGRPLPSHLDDGCIELFAAARDKAYSSNKQEEFLSDLQAFYSARKGLKMALKNLDGYEEHLVSQQVTDDLVREVLGVERGGKVPRPLKQFVGDVIDSMLTEERLYVAECRDSLNEQLDWHVMGRVDKAPVPSRKMEGIFSLIAQEPEHSKAKDKAKNVYYEPIRARLMSQGFVVPPRGVAMGGVFPEQEWLRDLSESVFLQRAKDVTDDLVQRYHLLGDGPDSLTRLLVPQQERWKHVRDALSSAVGCLCVSWTRHRVMGKPVYVPILGLSGVVEQDPAPAFYQKYCRHLGLPSWKPDPSIPEVAPYQESGQLKAQRTATGIAQQRAKAFLQPKNKPQPGSDEEGWVTDYRTKKAAMDKLVTDEAQAYRDTKKARQIEYELAVNYDTMLERTNLAALGYHARSRLGLRTPSRQALFSYVSFRENKKSQDLKLEVLQPGGQGVDLWVAGWHTLSCAEPAALMTASSYFNEGCDVLICFPYEGFNPTGSSRNRPKETCPWCAAVELGFRSLSENGGGVETSVDQGVWLTQHTLTMQGESGGYLSVKEGFDAFDDDNPIMGQTRTTLGGDGERRLVKNKDLKVPAYSPAVETKIGRLRSMYHLLGLLNSEVVALDRPLYGRVGEGAVWHFLR</sequence>
<evidence type="ECO:0000313" key="3">
    <source>
        <dbReference type="Proteomes" id="UP000183760"/>
    </source>
</evidence>
<accession>A0A511TFB4</accession>
<protein>
    <submittedName>
        <fullName evidence="1">Uncharacterized protein</fullName>
    </submittedName>
</protein>